<name>A0A9P5TB26_9AGAM</name>
<keyword evidence="4" id="KW-0963">Cytoplasm</keyword>
<accession>A0A9P5TB26</accession>
<evidence type="ECO:0000313" key="9">
    <source>
        <dbReference type="Proteomes" id="UP000759537"/>
    </source>
</evidence>
<dbReference type="GO" id="GO:0032259">
    <property type="term" value="P:methylation"/>
    <property type="evidence" value="ECO:0007669"/>
    <property type="project" value="UniProtKB-KW"/>
</dbReference>
<evidence type="ECO:0000313" key="8">
    <source>
        <dbReference type="EMBL" id="KAF8483288.1"/>
    </source>
</evidence>
<dbReference type="PROSITE" id="PS01279">
    <property type="entry name" value="PCMT"/>
    <property type="match status" value="1"/>
</dbReference>
<keyword evidence="6" id="KW-0808">Transferase</keyword>
<comment type="subcellular location">
    <subcellularLocation>
        <location evidence="1">Cytoplasm</location>
    </subcellularLocation>
</comment>
<organism evidence="8 9">
    <name type="scientific">Russula ochroleuca</name>
    <dbReference type="NCBI Taxonomy" id="152965"/>
    <lineage>
        <taxon>Eukaryota</taxon>
        <taxon>Fungi</taxon>
        <taxon>Dikarya</taxon>
        <taxon>Basidiomycota</taxon>
        <taxon>Agaricomycotina</taxon>
        <taxon>Agaricomycetes</taxon>
        <taxon>Russulales</taxon>
        <taxon>Russulaceae</taxon>
        <taxon>Russula</taxon>
    </lineage>
</organism>
<dbReference type="OrthoDB" id="73890at2759"/>
<dbReference type="GO" id="GO:0005737">
    <property type="term" value="C:cytoplasm"/>
    <property type="evidence" value="ECO:0007669"/>
    <property type="project" value="UniProtKB-SubCell"/>
</dbReference>
<comment type="similarity">
    <text evidence="2">Belongs to the methyltransferase superfamily. L-isoaspartyl/D-aspartyl protein methyltransferase family.</text>
</comment>
<evidence type="ECO:0000256" key="1">
    <source>
        <dbReference type="ARBA" id="ARBA00004496"/>
    </source>
</evidence>
<evidence type="ECO:0000256" key="3">
    <source>
        <dbReference type="ARBA" id="ARBA00011890"/>
    </source>
</evidence>
<dbReference type="PANTHER" id="PTHR11579">
    <property type="entry name" value="PROTEIN-L-ISOASPARTATE O-METHYLTRANSFERASE"/>
    <property type="match status" value="1"/>
</dbReference>
<dbReference type="InterPro" id="IPR029063">
    <property type="entry name" value="SAM-dependent_MTases_sf"/>
</dbReference>
<dbReference type="PANTHER" id="PTHR11579:SF0">
    <property type="entry name" value="PROTEIN-L-ISOASPARTATE(D-ASPARTATE) O-METHYLTRANSFERASE"/>
    <property type="match status" value="1"/>
</dbReference>
<dbReference type="SUPFAM" id="SSF53335">
    <property type="entry name" value="S-adenosyl-L-methionine-dependent methyltransferases"/>
    <property type="match status" value="1"/>
</dbReference>
<evidence type="ECO:0000256" key="2">
    <source>
        <dbReference type="ARBA" id="ARBA00005369"/>
    </source>
</evidence>
<reference evidence="8" key="2">
    <citation type="journal article" date="2020" name="Nat. Commun.">
        <title>Large-scale genome sequencing of mycorrhizal fungi provides insights into the early evolution of symbiotic traits.</title>
        <authorList>
            <person name="Miyauchi S."/>
            <person name="Kiss E."/>
            <person name="Kuo A."/>
            <person name="Drula E."/>
            <person name="Kohler A."/>
            <person name="Sanchez-Garcia M."/>
            <person name="Morin E."/>
            <person name="Andreopoulos B."/>
            <person name="Barry K.W."/>
            <person name="Bonito G."/>
            <person name="Buee M."/>
            <person name="Carver A."/>
            <person name="Chen C."/>
            <person name="Cichocki N."/>
            <person name="Clum A."/>
            <person name="Culley D."/>
            <person name="Crous P.W."/>
            <person name="Fauchery L."/>
            <person name="Girlanda M."/>
            <person name="Hayes R.D."/>
            <person name="Keri Z."/>
            <person name="LaButti K."/>
            <person name="Lipzen A."/>
            <person name="Lombard V."/>
            <person name="Magnuson J."/>
            <person name="Maillard F."/>
            <person name="Murat C."/>
            <person name="Nolan M."/>
            <person name="Ohm R.A."/>
            <person name="Pangilinan J."/>
            <person name="Pereira M.F."/>
            <person name="Perotto S."/>
            <person name="Peter M."/>
            <person name="Pfister S."/>
            <person name="Riley R."/>
            <person name="Sitrit Y."/>
            <person name="Stielow J.B."/>
            <person name="Szollosi G."/>
            <person name="Zifcakova L."/>
            <person name="Stursova M."/>
            <person name="Spatafora J.W."/>
            <person name="Tedersoo L."/>
            <person name="Vaario L.M."/>
            <person name="Yamada A."/>
            <person name="Yan M."/>
            <person name="Wang P."/>
            <person name="Xu J."/>
            <person name="Bruns T."/>
            <person name="Baldrian P."/>
            <person name="Vilgalys R."/>
            <person name="Dunand C."/>
            <person name="Henrissat B."/>
            <person name="Grigoriev I.V."/>
            <person name="Hibbett D."/>
            <person name="Nagy L.G."/>
            <person name="Martin F.M."/>
        </authorList>
    </citation>
    <scope>NUCLEOTIDE SEQUENCE</scope>
    <source>
        <strain evidence="8">Prilba</strain>
    </source>
</reference>
<dbReference type="AlphaFoldDB" id="A0A9P5TB26"/>
<proteinExistence type="inferred from homology"/>
<dbReference type="Gene3D" id="3.40.50.150">
    <property type="entry name" value="Vaccinia Virus protein VP39"/>
    <property type="match status" value="1"/>
</dbReference>
<keyword evidence="7" id="KW-0949">S-adenosyl-L-methionine</keyword>
<dbReference type="Pfam" id="PF01135">
    <property type="entry name" value="PCMT"/>
    <property type="match status" value="1"/>
</dbReference>
<dbReference type="InterPro" id="IPR000682">
    <property type="entry name" value="PCMT"/>
</dbReference>
<protein>
    <recommendedName>
        <fullName evidence="3">protein-L-isoaspartate(D-aspartate) O-methyltransferase</fullName>
        <ecNumber evidence="3">2.1.1.77</ecNumber>
    </recommendedName>
</protein>
<dbReference type="GO" id="GO:0004719">
    <property type="term" value="F:protein-L-isoaspartate (D-aspartate) O-methyltransferase activity"/>
    <property type="evidence" value="ECO:0007669"/>
    <property type="project" value="UniProtKB-EC"/>
</dbReference>
<reference evidence="8" key="1">
    <citation type="submission" date="2019-10" db="EMBL/GenBank/DDBJ databases">
        <authorList>
            <consortium name="DOE Joint Genome Institute"/>
            <person name="Kuo A."/>
            <person name="Miyauchi S."/>
            <person name="Kiss E."/>
            <person name="Drula E."/>
            <person name="Kohler A."/>
            <person name="Sanchez-Garcia M."/>
            <person name="Andreopoulos B."/>
            <person name="Barry K.W."/>
            <person name="Bonito G."/>
            <person name="Buee M."/>
            <person name="Carver A."/>
            <person name="Chen C."/>
            <person name="Cichocki N."/>
            <person name="Clum A."/>
            <person name="Culley D."/>
            <person name="Crous P.W."/>
            <person name="Fauchery L."/>
            <person name="Girlanda M."/>
            <person name="Hayes R."/>
            <person name="Keri Z."/>
            <person name="LaButti K."/>
            <person name="Lipzen A."/>
            <person name="Lombard V."/>
            <person name="Magnuson J."/>
            <person name="Maillard F."/>
            <person name="Morin E."/>
            <person name="Murat C."/>
            <person name="Nolan M."/>
            <person name="Ohm R."/>
            <person name="Pangilinan J."/>
            <person name="Pereira M."/>
            <person name="Perotto S."/>
            <person name="Peter M."/>
            <person name="Riley R."/>
            <person name="Sitrit Y."/>
            <person name="Stielow B."/>
            <person name="Szollosi G."/>
            <person name="Zifcakova L."/>
            <person name="Stursova M."/>
            <person name="Spatafora J.W."/>
            <person name="Tedersoo L."/>
            <person name="Vaario L.-M."/>
            <person name="Yamada A."/>
            <person name="Yan M."/>
            <person name="Wang P."/>
            <person name="Xu J."/>
            <person name="Bruns T."/>
            <person name="Baldrian P."/>
            <person name="Vilgalys R."/>
            <person name="Henrissat B."/>
            <person name="Grigoriev I.V."/>
            <person name="Hibbett D."/>
            <person name="Nagy L.G."/>
            <person name="Martin F.M."/>
        </authorList>
    </citation>
    <scope>NUCLEOTIDE SEQUENCE</scope>
    <source>
        <strain evidence="8">Prilba</strain>
    </source>
</reference>
<gene>
    <name evidence="8" type="ORF">DFH94DRAFT_720668</name>
</gene>
<sequence>MAWSCTGTTNAELISNLLRNRLINSDSVAAAMQAVDRANYVLDKRHAYEDSPQSIGHDATISAPHMHAHAAELLLPYLLDRPAPRVLDVGAGSGYFTSVCYHLVRSSAQQQQQQQGGSGGDSTGTVVVGIEHIPALTALAEQNIRADGLSSAIDSQAIMLITSDGRLGYTQKGPYDAIHVGAAARTIPPALVEQLASPGRMIIPVGTYSQRLMQVDKDAQGTITQRDLFGVVYVPLTDRPA</sequence>
<comment type="caution">
    <text evidence="8">The sequence shown here is derived from an EMBL/GenBank/DDBJ whole genome shotgun (WGS) entry which is preliminary data.</text>
</comment>
<keyword evidence="5" id="KW-0489">Methyltransferase</keyword>
<evidence type="ECO:0000256" key="4">
    <source>
        <dbReference type="ARBA" id="ARBA00022490"/>
    </source>
</evidence>
<evidence type="ECO:0000256" key="7">
    <source>
        <dbReference type="ARBA" id="ARBA00022691"/>
    </source>
</evidence>
<dbReference type="EMBL" id="WHVB01000004">
    <property type="protein sequence ID" value="KAF8483288.1"/>
    <property type="molecule type" value="Genomic_DNA"/>
</dbReference>
<evidence type="ECO:0000256" key="6">
    <source>
        <dbReference type="ARBA" id="ARBA00022679"/>
    </source>
</evidence>
<dbReference type="Proteomes" id="UP000759537">
    <property type="component" value="Unassembled WGS sequence"/>
</dbReference>
<keyword evidence="9" id="KW-1185">Reference proteome</keyword>
<dbReference type="EC" id="2.1.1.77" evidence="3"/>
<evidence type="ECO:0000256" key="5">
    <source>
        <dbReference type="ARBA" id="ARBA00022603"/>
    </source>
</evidence>